<evidence type="ECO:0000256" key="2">
    <source>
        <dbReference type="ARBA" id="ARBA00022729"/>
    </source>
</evidence>
<keyword evidence="4" id="KW-0325">Glycoprotein</keyword>
<dbReference type="Pfam" id="PF13516">
    <property type="entry name" value="LRR_6"/>
    <property type="match status" value="1"/>
</dbReference>
<evidence type="ECO:0000256" key="3">
    <source>
        <dbReference type="ARBA" id="ARBA00022737"/>
    </source>
</evidence>
<feature type="compositionally biased region" description="Basic and acidic residues" evidence="5">
    <location>
        <begin position="1395"/>
        <end position="1412"/>
    </location>
</feature>
<evidence type="ECO:0000313" key="7">
    <source>
        <dbReference type="EMBL" id="CAH1183084.1"/>
    </source>
</evidence>
<feature type="signal peptide" evidence="6">
    <location>
        <begin position="1"/>
        <end position="20"/>
    </location>
</feature>
<accession>A0A9P0DVK1</accession>
<reference evidence="7" key="2">
    <citation type="submission" date="2022-10" db="EMBL/GenBank/DDBJ databases">
        <authorList>
            <consortium name="ENA_rothamsted_submissions"/>
            <consortium name="culmorum"/>
            <person name="King R."/>
        </authorList>
    </citation>
    <scope>NUCLEOTIDE SEQUENCE</scope>
</reference>
<dbReference type="PANTHER" id="PTHR45842">
    <property type="entry name" value="SYNAPTIC ADHESION-LIKE MOLECULE SALM"/>
    <property type="match status" value="1"/>
</dbReference>
<feature type="region of interest" description="Disordered" evidence="5">
    <location>
        <begin position="1217"/>
        <end position="1243"/>
    </location>
</feature>
<dbReference type="PROSITE" id="PS51450">
    <property type="entry name" value="LRR"/>
    <property type="match status" value="6"/>
</dbReference>
<dbReference type="Gene3D" id="3.80.10.10">
    <property type="entry name" value="Ribonuclease Inhibitor"/>
    <property type="match status" value="6"/>
</dbReference>
<evidence type="ECO:0000256" key="4">
    <source>
        <dbReference type="ARBA" id="ARBA00023180"/>
    </source>
</evidence>
<dbReference type="SMART" id="SM00365">
    <property type="entry name" value="LRR_SD22"/>
    <property type="match status" value="13"/>
</dbReference>
<evidence type="ECO:0000256" key="6">
    <source>
        <dbReference type="SAM" id="SignalP"/>
    </source>
</evidence>
<dbReference type="PANTHER" id="PTHR45842:SF12">
    <property type="entry name" value="KEKKON 5, ISOFORM A"/>
    <property type="match status" value="1"/>
</dbReference>
<reference evidence="7" key="1">
    <citation type="submission" date="2022-01" db="EMBL/GenBank/DDBJ databases">
        <authorList>
            <person name="King R."/>
        </authorList>
    </citation>
    <scope>NUCLEOTIDE SEQUENCE</scope>
</reference>
<feature type="region of interest" description="Disordered" evidence="5">
    <location>
        <begin position="1390"/>
        <end position="1412"/>
    </location>
</feature>
<dbReference type="InterPro" id="IPR003591">
    <property type="entry name" value="Leu-rich_rpt_typical-subtyp"/>
</dbReference>
<keyword evidence="8" id="KW-1185">Reference proteome</keyword>
<organism evidence="7 8">
    <name type="scientific">Phaedon cochleariae</name>
    <name type="common">Mustard beetle</name>
    <dbReference type="NCBI Taxonomy" id="80249"/>
    <lineage>
        <taxon>Eukaryota</taxon>
        <taxon>Metazoa</taxon>
        <taxon>Ecdysozoa</taxon>
        <taxon>Arthropoda</taxon>
        <taxon>Hexapoda</taxon>
        <taxon>Insecta</taxon>
        <taxon>Pterygota</taxon>
        <taxon>Neoptera</taxon>
        <taxon>Endopterygota</taxon>
        <taxon>Coleoptera</taxon>
        <taxon>Polyphaga</taxon>
        <taxon>Cucujiformia</taxon>
        <taxon>Chrysomeloidea</taxon>
        <taxon>Chrysomelidae</taxon>
        <taxon>Chrysomelinae</taxon>
        <taxon>Chrysomelini</taxon>
        <taxon>Phaedon</taxon>
    </lineage>
</organism>
<sequence length="1542" mass="174231">MSYKLRILLLFFLLIEKCRYISTQRACPQKEVILPCRCLLRAQEYQIWCSHSNLPNVLESLKNVAKYIAHPVDELILENNFLPSLPGRTFSPLRVLRLMLRHNNLERVSSDFLAGLETSLMEIFIVEPRLSGLPELSMAQLRNLRAATIHTKLLKRLPVFSGLLKLKYIQTESAMLSELSPTNFKNLPSLEKLHISSSPKLTRLESSLLEDLPKLELINITHCGIDWIHVRAFRRLPVLKELNLSGNKLTDAGMVGRGSRELPELEVIRLDKNNLNKLGEASFVDLSSLKKLDLSNNLITHIQQGAFHRLPKLKILDVSNNALRYFHPGSFLHPSESALEEILLPHNDISNIGELSSVLDSSPRLVFLDMRHNQLRTIPFGALRGHPTIEQIDLGFNRLRSIDKEAFIAMPALRELKLANNSVSDLFPAPFWNLPALKGLDLSKNGLGRLQPMFLSNVGALRRVDLSQNLLSFVDPEAFVPTPFLEHINMSSNVLKGLHVVTLRHLRQLYEVDLSHNFLRAVPGELPRNIEYLHLRNNEITGLSPQELELPSLRVLDLSKNRIDGLPKGSLKRLVNLKRLYLGSNLITSLEEFSLDGLNNLETLDLGNNRLVQIYQNSLKPLISLRYFNVENNQISVLGSELLISSKNVLQINLSGNQLPEILARTLDTNKQTEYLDISDNLLIQIPQTVYDNTNLKKLDLTNNRIKTINATIINSLTNLRELRLTKNFIQTIEEGSLFDHKHVKTIYLDDNEIEYMEPKSIRNLPVVKSLKLNRNKLRKLPNIAFHNLPLLQSLELQQNKLRNIEPKAFSQVPHLLMLNLSHNELITLEDAGLQGLNSLELLDLSFNRISKLSGRNLDQLEWLVELRMDANAICEVSEGVFDKLLRLRLLSIRNNKIMYIPEMATQRLRSNIATIDVKGNPLSCSCNMLWLQAWIKETSQESPSCSDGTLLRELPLSSRDCPQEERQKKGLTMCDAEIFNTPNLYSTSQILSSSKYSLRNGTKNGLGGKNNLAPSPEESEYFYDYYIDYPYNDSLIDPKVAVKEKIRDEEMTTQNVLDRFLQTKSKDNIAGDTPTLYAASSTKPKPDIPQKVSHSPSNSGFTFFGLPLPDVNLKNLFGPDQARTPVMERKSAIVNDSPKSKRKFIAQMEMLQPPKMPELQGGFLPVLPGYGGFKPMPDPSIAIKNPQRKQEVVNEKQQGLQVDLQKQQVESQKQQVAPQKQQVAPQKQQVESQKQQVKPKVKGQIEALKQPQKKLNFERSQLLSNQSTFFNFTSDSLPTNRNKKSQLATIKLESIANVKIFNQSVSHNFEEHPSTESAEILNSSERTETVSFTTVVVDKMTDVVETTTVVVETSTVPVRDETTTVKPTQLNESGVVSNDSKVVENQKITQHSEPIFEEKPSKPDTQPEKKHNGSVLSAFLVPGGEQYQFKPTAKSTITKVQNPHDSNSNDASILKSSLRVSDFPDFAKVESARVENVVSDDSIITSTDEGMTETNDWYFENYNKQNVEPFVANIRVDSASTGSSQPIVYTYLLVGVAFIVL</sequence>
<dbReference type="InterPro" id="IPR001611">
    <property type="entry name" value="Leu-rich_rpt"/>
</dbReference>
<dbReference type="SMART" id="SM00369">
    <property type="entry name" value="LRR_TYP"/>
    <property type="match status" value="26"/>
</dbReference>
<keyword evidence="3" id="KW-0677">Repeat</keyword>
<dbReference type="SMART" id="SM00364">
    <property type="entry name" value="LRR_BAC"/>
    <property type="match status" value="12"/>
</dbReference>
<dbReference type="EMBL" id="OU896715">
    <property type="protein sequence ID" value="CAH1183084.1"/>
    <property type="molecule type" value="Genomic_DNA"/>
</dbReference>
<dbReference type="Proteomes" id="UP001153737">
    <property type="component" value="Chromosome 9"/>
</dbReference>
<evidence type="ECO:0000256" key="1">
    <source>
        <dbReference type="ARBA" id="ARBA00022614"/>
    </source>
</evidence>
<evidence type="ECO:0000256" key="5">
    <source>
        <dbReference type="SAM" id="MobiDB-lite"/>
    </source>
</evidence>
<keyword evidence="2 6" id="KW-0732">Signal</keyword>
<dbReference type="OrthoDB" id="8195690at2759"/>
<dbReference type="InterPro" id="IPR050467">
    <property type="entry name" value="LRFN"/>
</dbReference>
<protein>
    <submittedName>
        <fullName evidence="7">Uncharacterized protein</fullName>
    </submittedName>
</protein>
<dbReference type="InterPro" id="IPR032675">
    <property type="entry name" value="LRR_dom_sf"/>
</dbReference>
<dbReference type="Pfam" id="PF13855">
    <property type="entry name" value="LRR_8"/>
    <property type="match status" value="7"/>
</dbReference>
<gene>
    <name evidence="7" type="ORF">PHAECO_LOCUS12395</name>
</gene>
<dbReference type="SUPFAM" id="SSF52047">
    <property type="entry name" value="RNI-like"/>
    <property type="match status" value="2"/>
</dbReference>
<feature type="chain" id="PRO_5040222202" evidence="6">
    <location>
        <begin position="21"/>
        <end position="1542"/>
    </location>
</feature>
<name>A0A9P0DVK1_PHACE</name>
<evidence type="ECO:0000313" key="8">
    <source>
        <dbReference type="Proteomes" id="UP001153737"/>
    </source>
</evidence>
<dbReference type="SUPFAM" id="SSF52058">
    <property type="entry name" value="L domain-like"/>
    <property type="match status" value="2"/>
</dbReference>
<dbReference type="Pfam" id="PF00560">
    <property type="entry name" value="LRR_1"/>
    <property type="match status" value="1"/>
</dbReference>
<proteinExistence type="predicted"/>
<keyword evidence="1" id="KW-0433">Leucine-rich repeat</keyword>